<evidence type="ECO:0000256" key="4">
    <source>
        <dbReference type="ARBA" id="ARBA00023157"/>
    </source>
</evidence>
<dbReference type="GO" id="GO:0005737">
    <property type="term" value="C:cytoplasm"/>
    <property type="evidence" value="ECO:0007669"/>
    <property type="project" value="TreeGrafter"/>
</dbReference>
<dbReference type="PRINTS" id="PR00421">
    <property type="entry name" value="THIOREDOXIN"/>
</dbReference>
<dbReference type="AlphaFoldDB" id="A0A1G2K8N5"/>
<dbReference type="PANTHER" id="PTHR45663:SF11">
    <property type="entry name" value="GEO12009P1"/>
    <property type="match status" value="1"/>
</dbReference>
<dbReference type="PANTHER" id="PTHR45663">
    <property type="entry name" value="GEO12009P1"/>
    <property type="match status" value="1"/>
</dbReference>
<dbReference type="CDD" id="cd02947">
    <property type="entry name" value="TRX_family"/>
    <property type="match status" value="1"/>
</dbReference>
<gene>
    <name evidence="10" type="ORF">A2633_02560</name>
</gene>
<feature type="disulfide bond" description="Redox-active" evidence="8">
    <location>
        <begin position="32"/>
        <end position="35"/>
    </location>
</feature>
<evidence type="ECO:0000256" key="6">
    <source>
        <dbReference type="PIRNR" id="PIRNR000077"/>
    </source>
</evidence>
<feature type="site" description="Contributes to redox potential value" evidence="7">
    <location>
        <position position="33"/>
    </location>
</feature>
<evidence type="ECO:0000256" key="7">
    <source>
        <dbReference type="PIRSR" id="PIRSR000077-1"/>
    </source>
</evidence>
<evidence type="ECO:0000259" key="9">
    <source>
        <dbReference type="PROSITE" id="PS51352"/>
    </source>
</evidence>
<protein>
    <recommendedName>
        <fullName evidence="6">Thioredoxin</fullName>
    </recommendedName>
</protein>
<name>A0A1G2K8N5_9BACT</name>
<dbReference type="InterPro" id="IPR005746">
    <property type="entry name" value="Thioredoxin"/>
</dbReference>
<dbReference type="PROSITE" id="PS00194">
    <property type="entry name" value="THIOREDOXIN_1"/>
    <property type="match status" value="1"/>
</dbReference>
<keyword evidence="5 8" id="KW-0676">Redox-active center</keyword>
<keyword evidence="3" id="KW-0249">Electron transport</keyword>
<dbReference type="EMBL" id="MHQC01000025">
    <property type="protein sequence ID" value="OGZ94840.1"/>
    <property type="molecule type" value="Genomic_DNA"/>
</dbReference>
<evidence type="ECO:0000313" key="11">
    <source>
        <dbReference type="Proteomes" id="UP000177152"/>
    </source>
</evidence>
<dbReference type="SUPFAM" id="SSF52833">
    <property type="entry name" value="Thioredoxin-like"/>
    <property type="match status" value="1"/>
</dbReference>
<feature type="domain" description="Thioredoxin" evidence="9">
    <location>
        <begin position="1"/>
        <end position="106"/>
    </location>
</feature>
<feature type="site" description="Deprotonates C-terminal active site Cys" evidence="7">
    <location>
        <position position="26"/>
    </location>
</feature>
<dbReference type="InterPro" id="IPR013766">
    <property type="entry name" value="Thioredoxin_domain"/>
</dbReference>
<reference evidence="10 11" key="1">
    <citation type="journal article" date="2016" name="Nat. Commun.">
        <title>Thousands of microbial genomes shed light on interconnected biogeochemical processes in an aquifer system.</title>
        <authorList>
            <person name="Anantharaman K."/>
            <person name="Brown C.T."/>
            <person name="Hug L.A."/>
            <person name="Sharon I."/>
            <person name="Castelle C.J."/>
            <person name="Probst A.J."/>
            <person name="Thomas B.C."/>
            <person name="Singh A."/>
            <person name="Wilkins M.J."/>
            <person name="Karaoz U."/>
            <person name="Brodie E.L."/>
            <person name="Williams K.H."/>
            <person name="Hubbard S.S."/>
            <person name="Banfield J.F."/>
        </authorList>
    </citation>
    <scope>NUCLEOTIDE SEQUENCE [LARGE SCALE GENOMIC DNA]</scope>
</reference>
<comment type="caution">
    <text evidence="10">The sequence shown here is derived from an EMBL/GenBank/DDBJ whole genome shotgun (WGS) entry which is preliminary data.</text>
</comment>
<dbReference type="Proteomes" id="UP000177152">
    <property type="component" value="Unassembled WGS sequence"/>
</dbReference>
<evidence type="ECO:0000256" key="8">
    <source>
        <dbReference type="PIRSR" id="PIRSR000077-4"/>
    </source>
</evidence>
<evidence type="ECO:0000256" key="5">
    <source>
        <dbReference type="ARBA" id="ARBA00023284"/>
    </source>
</evidence>
<feature type="active site" description="Nucleophile" evidence="7">
    <location>
        <position position="32"/>
    </location>
</feature>
<dbReference type="PIRSF" id="PIRSF000077">
    <property type="entry name" value="Thioredoxin"/>
    <property type="match status" value="1"/>
</dbReference>
<organism evidence="10 11">
    <name type="scientific">Candidatus Sungbacteria bacterium RIFCSPHIGHO2_01_FULL_47_32</name>
    <dbReference type="NCBI Taxonomy" id="1802264"/>
    <lineage>
        <taxon>Bacteria</taxon>
        <taxon>Candidatus Sungiibacteriota</taxon>
    </lineage>
</organism>
<feature type="active site" description="Nucleophile" evidence="7">
    <location>
        <position position="35"/>
    </location>
</feature>
<dbReference type="PROSITE" id="PS51352">
    <property type="entry name" value="THIOREDOXIN_2"/>
    <property type="match status" value="1"/>
</dbReference>
<proteinExistence type="inferred from homology"/>
<dbReference type="GO" id="GO:0015035">
    <property type="term" value="F:protein-disulfide reductase activity"/>
    <property type="evidence" value="ECO:0007669"/>
    <property type="project" value="InterPro"/>
</dbReference>
<keyword evidence="2" id="KW-0813">Transport</keyword>
<accession>A0A1G2K8N5</accession>
<dbReference type="Pfam" id="PF00085">
    <property type="entry name" value="Thioredoxin"/>
    <property type="match status" value="1"/>
</dbReference>
<comment type="similarity">
    <text evidence="1 6">Belongs to the thioredoxin family.</text>
</comment>
<keyword evidence="4 8" id="KW-1015">Disulfide bond</keyword>
<evidence type="ECO:0000256" key="1">
    <source>
        <dbReference type="ARBA" id="ARBA00008987"/>
    </source>
</evidence>
<dbReference type="Gene3D" id="3.40.30.10">
    <property type="entry name" value="Glutaredoxin"/>
    <property type="match status" value="1"/>
</dbReference>
<feature type="site" description="Contributes to redox potential value" evidence="7">
    <location>
        <position position="34"/>
    </location>
</feature>
<evidence type="ECO:0000256" key="3">
    <source>
        <dbReference type="ARBA" id="ARBA00022982"/>
    </source>
</evidence>
<sequence>MSDVHVVADATFEAEVLKAKGSVVVDFWAGWCAPCVAFAPHFAEFAKQTPGVKFCKLNVDESSVTAKAQGIRAIPTVLYFKDGVLVKSVTGAIEASMLLRSLRPGK</sequence>
<evidence type="ECO:0000313" key="10">
    <source>
        <dbReference type="EMBL" id="OGZ94840.1"/>
    </source>
</evidence>
<dbReference type="InterPro" id="IPR036249">
    <property type="entry name" value="Thioredoxin-like_sf"/>
</dbReference>
<dbReference type="InterPro" id="IPR017937">
    <property type="entry name" value="Thioredoxin_CS"/>
</dbReference>
<evidence type="ECO:0000256" key="2">
    <source>
        <dbReference type="ARBA" id="ARBA00022448"/>
    </source>
</evidence>